<evidence type="ECO:0000256" key="1">
    <source>
        <dbReference type="ARBA" id="ARBA00022603"/>
    </source>
</evidence>
<reference evidence="5" key="1">
    <citation type="submission" date="2022-06" db="EMBL/GenBank/DDBJ databases">
        <title>Uncovering the hologenomic basis of an extraordinary plant invasion.</title>
        <authorList>
            <person name="Bieker V.C."/>
            <person name="Martin M.D."/>
            <person name="Gilbert T."/>
            <person name="Hodgins K."/>
            <person name="Battlay P."/>
            <person name="Petersen B."/>
            <person name="Wilson J."/>
        </authorList>
    </citation>
    <scope>NUCLEOTIDE SEQUENCE</scope>
    <source>
        <strain evidence="5">AA19_3_7</strain>
        <tissue evidence="5">Leaf</tissue>
    </source>
</reference>
<name>A0AAD5GTT6_AMBAR</name>
<keyword evidence="6" id="KW-1185">Reference proteome</keyword>
<accession>A0AAD5GTT6</accession>
<keyword evidence="1 4" id="KW-0489">Methyltransferase</keyword>
<comment type="caution">
    <text evidence="5">The sequence shown here is derived from an EMBL/GenBank/DDBJ whole genome shotgun (WGS) entry which is preliminary data.</text>
</comment>
<evidence type="ECO:0000256" key="2">
    <source>
        <dbReference type="ARBA" id="ARBA00022679"/>
    </source>
</evidence>
<evidence type="ECO:0000256" key="4">
    <source>
        <dbReference type="PROSITE-ProRule" id="PRU01016"/>
    </source>
</evidence>
<gene>
    <name evidence="5" type="ORF">M8C21_016354</name>
</gene>
<evidence type="ECO:0000256" key="3">
    <source>
        <dbReference type="ARBA" id="ARBA00022691"/>
    </source>
</evidence>
<organism evidence="5 6">
    <name type="scientific">Ambrosia artemisiifolia</name>
    <name type="common">Common ragweed</name>
    <dbReference type="NCBI Taxonomy" id="4212"/>
    <lineage>
        <taxon>Eukaryota</taxon>
        <taxon>Viridiplantae</taxon>
        <taxon>Streptophyta</taxon>
        <taxon>Embryophyta</taxon>
        <taxon>Tracheophyta</taxon>
        <taxon>Spermatophyta</taxon>
        <taxon>Magnoliopsida</taxon>
        <taxon>eudicotyledons</taxon>
        <taxon>Gunneridae</taxon>
        <taxon>Pentapetalae</taxon>
        <taxon>asterids</taxon>
        <taxon>campanulids</taxon>
        <taxon>Asterales</taxon>
        <taxon>Asteraceae</taxon>
        <taxon>Asteroideae</taxon>
        <taxon>Heliantheae alliance</taxon>
        <taxon>Heliantheae</taxon>
        <taxon>Ambrosia</taxon>
    </lineage>
</organism>
<evidence type="ECO:0000313" key="5">
    <source>
        <dbReference type="EMBL" id="KAI7754990.1"/>
    </source>
</evidence>
<dbReference type="PANTHER" id="PTHR46098:SF1">
    <property type="entry name" value="TRNA (CYTOSINE(38)-C(5))-METHYLTRANSFERASE"/>
    <property type="match status" value="1"/>
</dbReference>
<dbReference type="GO" id="GO:0005634">
    <property type="term" value="C:nucleus"/>
    <property type="evidence" value="ECO:0007669"/>
    <property type="project" value="TreeGrafter"/>
</dbReference>
<dbReference type="Proteomes" id="UP001206925">
    <property type="component" value="Unassembled WGS sequence"/>
</dbReference>
<keyword evidence="2 4" id="KW-0808">Transferase</keyword>
<comment type="similarity">
    <text evidence="4">Belongs to the class I-like SAM-binding methyltransferase superfamily. C5-methyltransferase family.</text>
</comment>
<dbReference type="Gene3D" id="3.40.50.150">
    <property type="entry name" value="Vaccinia Virus protein VP39"/>
    <property type="match status" value="1"/>
</dbReference>
<dbReference type="Pfam" id="PF00145">
    <property type="entry name" value="DNA_methylase"/>
    <property type="match status" value="1"/>
</dbReference>
<dbReference type="InterPro" id="IPR050750">
    <property type="entry name" value="C5-MTase"/>
</dbReference>
<dbReference type="GO" id="GO:0008168">
    <property type="term" value="F:methyltransferase activity"/>
    <property type="evidence" value="ECO:0007669"/>
    <property type="project" value="UniProtKB-KW"/>
</dbReference>
<dbReference type="InterPro" id="IPR001525">
    <property type="entry name" value="C5_MeTfrase"/>
</dbReference>
<sequence length="130" mass="14852">MEEKEEQVWRVLEFYSGIGGMRYSAMKAGVKAQMVEAFDINDLANDVYQHNFGHRPFQGNIQTLSAADLDRYRANVWLLSPPCQPYTRQGLQKQSADARASSFLRILEIIPELKQPPVMIFVENVVGFEV</sequence>
<dbReference type="EMBL" id="JAMZMK010002137">
    <property type="protein sequence ID" value="KAI7754990.1"/>
    <property type="molecule type" value="Genomic_DNA"/>
</dbReference>
<keyword evidence="3 4" id="KW-0949">S-adenosyl-L-methionine</keyword>
<dbReference type="PROSITE" id="PS51679">
    <property type="entry name" value="SAM_MT_C5"/>
    <property type="match status" value="1"/>
</dbReference>
<dbReference type="InterPro" id="IPR029063">
    <property type="entry name" value="SAM-dependent_MTases_sf"/>
</dbReference>
<dbReference type="GO" id="GO:0032259">
    <property type="term" value="P:methylation"/>
    <property type="evidence" value="ECO:0007669"/>
    <property type="project" value="UniProtKB-KW"/>
</dbReference>
<dbReference type="SUPFAM" id="SSF53335">
    <property type="entry name" value="S-adenosyl-L-methionine-dependent methyltransferases"/>
    <property type="match status" value="1"/>
</dbReference>
<protein>
    <submittedName>
        <fullName evidence="5">Uncharacterized protein</fullName>
    </submittedName>
</protein>
<feature type="active site" evidence="4">
    <location>
        <position position="83"/>
    </location>
</feature>
<dbReference type="AlphaFoldDB" id="A0AAD5GTT6"/>
<dbReference type="PANTHER" id="PTHR46098">
    <property type="entry name" value="TRNA (CYTOSINE(38)-C(5))-METHYLTRANSFERASE"/>
    <property type="match status" value="1"/>
</dbReference>
<evidence type="ECO:0000313" key="6">
    <source>
        <dbReference type="Proteomes" id="UP001206925"/>
    </source>
</evidence>
<proteinExistence type="inferred from homology"/>